<organism evidence="1 2">
    <name type="scientific">Seonamhaeicola marinus</name>
    <dbReference type="NCBI Taxonomy" id="1912246"/>
    <lineage>
        <taxon>Bacteria</taxon>
        <taxon>Pseudomonadati</taxon>
        <taxon>Bacteroidota</taxon>
        <taxon>Flavobacteriia</taxon>
        <taxon>Flavobacteriales</taxon>
        <taxon>Flavobacteriaceae</taxon>
    </lineage>
</organism>
<keyword evidence="2" id="KW-1185">Reference proteome</keyword>
<feature type="non-terminal residue" evidence="1">
    <location>
        <position position="140"/>
    </location>
</feature>
<dbReference type="InterPro" id="IPR011055">
    <property type="entry name" value="Dup_hybrid_motif"/>
</dbReference>
<protein>
    <submittedName>
        <fullName evidence="1">Peptidase M23</fullName>
    </submittedName>
</protein>
<comment type="caution">
    <text evidence="1">The sequence shown here is derived from an EMBL/GenBank/DDBJ whole genome shotgun (WGS) entry which is preliminary data.</text>
</comment>
<dbReference type="SUPFAM" id="SSF51261">
    <property type="entry name" value="Duplicated hybrid motif"/>
    <property type="match status" value="1"/>
</dbReference>
<dbReference type="Gene3D" id="2.70.70.10">
    <property type="entry name" value="Glucose Permease (Domain IIA)"/>
    <property type="match status" value="1"/>
</dbReference>
<dbReference type="Proteomes" id="UP000323930">
    <property type="component" value="Unassembled WGS sequence"/>
</dbReference>
<reference evidence="1 2" key="1">
    <citation type="submission" date="2019-08" db="EMBL/GenBank/DDBJ databases">
        <title>Seonamhaeicola sediminis sp. nov., isolated from marine sediment.</title>
        <authorList>
            <person name="Cao W.R."/>
        </authorList>
    </citation>
    <scope>NUCLEOTIDE SEQUENCE [LARGE SCALE GENOMIC DNA]</scope>
    <source>
        <strain evidence="1 2">B011</strain>
    </source>
</reference>
<accession>A0A5D0J6T4</accession>
<sequence>MALHTFLNSISSEPLHVLSEAILISQYVKLNLSEDNEALKQVDVSSPKHLGNFINQIKAENNALVAFGGYKEVRGIYRRSNHFSNPEQERNIHLGVDLWIDANTPIFAPLDGRVHSFKNNINFGDYGPTIILEHTVNNIV</sequence>
<evidence type="ECO:0000313" key="1">
    <source>
        <dbReference type="EMBL" id="TYA90770.1"/>
    </source>
</evidence>
<proteinExistence type="predicted"/>
<evidence type="ECO:0000313" key="2">
    <source>
        <dbReference type="Proteomes" id="UP000323930"/>
    </source>
</evidence>
<dbReference type="AlphaFoldDB" id="A0A5D0J6T4"/>
<dbReference type="EMBL" id="VSDQ01000204">
    <property type="protein sequence ID" value="TYA90770.1"/>
    <property type="molecule type" value="Genomic_DNA"/>
</dbReference>
<gene>
    <name evidence="1" type="ORF">FUA24_03025</name>
</gene>
<name>A0A5D0J6T4_9FLAO</name>